<organism evidence="2 3">
    <name type="scientific">Daphnia galeata</name>
    <dbReference type="NCBI Taxonomy" id="27404"/>
    <lineage>
        <taxon>Eukaryota</taxon>
        <taxon>Metazoa</taxon>
        <taxon>Ecdysozoa</taxon>
        <taxon>Arthropoda</taxon>
        <taxon>Crustacea</taxon>
        <taxon>Branchiopoda</taxon>
        <taxon>Diplostraca</taxon>
        <taxon>Cladocera</taxon>
        <taxon>Anomopoda</taxon>
        <taxon>Daphniidae</taxon>
        <taxon>Daphnia</taxon>
    </lineage>
</organism>
<dbReference type="Proteomes" id="UP000789390">
    <property type="component" value="Unassembled WGS sequence"/>
</dbReference>
<comment type="caution">
    <text evidence="2">The sequence shown here is derived from an EMBL/GenBank/DDBJ whole genome shotgun (WGS) entry which is preliminary data.</text>
</comment>
<reference evidence="2" key="1">
    <citation type="submission" date="2021-11" db="EMBL/GenBank/DDBJ databases">
        <authorList>
            <person name="Schell T."/>
        </authorList>
    </citation>
    <scope>NUCLEOTIDE SEQUENCE</scope>
    <source>
        <strain evidence="2">M5</strain>
    </source>
</reference>
<keyword evidence="1" id="KW-0732">Signal</keyword>
<evidence type="ECO:0000313" key="3">
    <source>
        <dbReference type="Proteomes" id="UP000789390"/>
    </source>
</evidence>
<keyword evidence="3" id="KW-1185">Reference proteome</keyword>
<accession>A0A8J2WIH3</accession>
<evidence type="ECO:0000313" key="2">
    <source>
        <dbReference type="EMBL" id="CAH0105557.1"/>
    </source>
</evidence>
<proteinExistence type="predicted"/>
<name>A0A8J2WIH3_9CRUS</name>
<feature type="chain" id="PRO_5035208585" evidence="1">
    <location>
        <begin position="20"/>
        <end position="128"/>
    </location>
</feature>
<dbReference type="AlphaFoldDB" id="A0A8J2WIH3"/>
<protein>
    <submittedName>
        <fullName evidence="2">Uncharacterized protein</fullName>
    </submittedName>
</protein>
<gene>
    <name evidence="2" type="ORF">DGAL_LOCUS8613</name>
</gene>
<dbReference type="EMBL" id="CAKKLH010000190">
    <property type="protein sequence ID" value="CAH0105557.1"/>
    <property type="molecule type" value="Genomic_DNA"/>
</dbReference>
<dbReference type="OrthoDB" id="6371025at2759"/>
<sequence>MYKSMSLLVLVALTACVVSMETQDQETAEQYFRIHGVYPSWYPYGVRAYPYTGYPAATAYTGYYPSSYYPNSAIGFNRFPNSPYAGSRGWFDPDMYPYNFYNYNAIPYLGPQPAPAPAPAPAPSTGRR</sequence>
<evidence type="ECO:0000256" key="1">
    <source>
        <dbReference type="SAM" id="SignalP"/>
    </source>
</evidence>
<dbReference type="PROSITE" id="PS51257">
    <property type="entry name" value="PROKAR_LIPOPROTEIN"/>
    <property type="match status" value="1"/>
</dbReference>
<feature type="signal peptide" evidence="1">
    <location>
        <begin position="1"/>
        <end position="19"/>
    </location>
</feature>